<dbReference type="InterPro" id="IPR000415">
    <property type="entry name" value="Nitroreductase-like"/>
</dbReference>
<dbReference type="GO" id="GO:0061503">
    <property type="term" value="F:tRNA threonylcarbamoyladenosine dehydratase"/>
    <property type="evidence" value="ECO:0007669"/>
    <property type="project" value="TreeGrafter"/>
</dbReference>
<dbReference type="PANTHER" id="PTHR43267:SF1">
    <property type="entry name" value="TRNA THREONYLCARBAMOYLADENOSINE DEHYDRATASE"/>
    <property type="match status" value="1"/>
</dbReference>
<dbReference type="InterPro" id="IPR035985">
    <property type="entry name" value="Ubiquitin-activating_enz"/>
</dbReference>
<evidence type="ECO:0000259" key="2">
    <source>
        <dbReference type="Pfam" id="PF00899"/>
    </source>
</evidence>
<dbReference type="NCBIfam" id="NF006077">
    <property type="entry name" value="PRK08223.1"/>
    <property type="match status" value="1"/>
</dbReference>
<gene>
    <name evidence="3" type="ORF">ENJ65_00770</name>
</gene>
<dbReference type="Gene3D" id="3.40.50.720">
    <property type="entry name" value="NAD(P)-binding Rossmann-like Domain"/>
    <property type="match status" value="1"/>
</dbReference>
<dbReference type="GO" id="GO:0061504">
    <property type="term" value="P:cyclic threonylcarbamoyladenosine biosynthetic process"/>
    <property type="evidence" value="ECO:0007669"/>
    <property type="project" value="TreeGrafter"/>
</dbReference>
<sequence>MNAYNYSDAFSRNIGWVTAQEQSVLQAKRIAIAGLGGVGGSHLLTLSRLGIGAFNLSDFDEFELPNFNRQAGATMSSIGQKKSSVLTKMALDINPELDIKLFPEGVYANNVDDFLDGVDLYVDGLDFFAVKARRAVFAACAERGIPAVTAAPLGMGVALLNFVPGSMSFEEYFRLDGQTEEEQLLRFLLGLSPAMLQAGYLVDPSSVDLANHRGPSTPMACELCAGVTGTQVLKILLGRGKVIAAPHGLHFDAYRNKLSKTWRPWGNQNPIQQLGLKIARRRFGANTNTSASPATGPAPEPGSRIEQILDQARWAPSGDNTQPWRFEIINDRQITVHGRDTREHCVYDLQGHASQISLGTLLETMTIAASSHGLGMTYSRQTNTPETTPTFDVTFFDNDNLKPDPLHPYIPLRTVQRRPMRTRPLSQREKQQLQASLGEEFDVAWLEGFENRFRTARLLFRNAGLRLTLPEAYQVHRDIIEWNARYSEDKIPDQAIGADPLTTRLMRWTLKSWRRVAFMNRYLAGTLAPRIQLDLIPGLACAAHFVLTARQKPETIDDYVNAGRAVQRFWLTATRLGLFVQPEMTPLIFHEYASAGIPFSTTKGMDKKAAGISRQFQHLIGDEAADHAVFMGRIGAGPAPSARSTRLPLERLLFPDKN</sequence>
<proteinExistence type="predicted"/>
<dbReference type="PANTHER" id="PTHR43267">
    <property type="entry name" value="TRNA THREONYLCARBAMOYLADENOSINE DEHYDRATASE"/>
    <property type="match status" value="1"/>
</dbReference>
<evidence type="ECO:0000259" key="1">
    <source>
        <dbReference type="Pfam" id="PF00881"/>
    </source>
</evidence>
<dbReference type="InterPro" id="IPR045886">
    <property type="entry name" value="ThiF/MoeB/HesA"/>
</dbReference>
<dbReference type="Gene3D" id="3.40.109.10">
    <property type="entry name" value="NADH Oxidase"/>
    <property type="match status" value="2"/>
</dbReference>
<dbReference type="Pfam" id="PF00881">
    <property type="entry name" value="Nitroreductase"/>
    <property type="match status" value="1"/>
</dbReference>
<dbReference type="SUPFAM" id="SSF55469">
    <property type="entry name" value="FMN-dependent nitroreductase-like"/>
    <property type="match status" value="1"/>
</dbReference>
<name>A0A832J5S4_9GAMM</name>
<evidence type="ECO:0000313" key="3">
    <source>
        <dbReference type="EMBL" id="HHJ80146.1"/>
    </source>
</evidence>
<dbReference type="CDD" id="cd01483">
    <property type="entry name" value="E1_enzyme_family"/>
    <property type="match status" value="1"/>
</dbReference>
<dbReference type="Proteomes" id="UP000885832">
    <property type="component" value="Unassembled WGS sequence"/>
</dbReference>
<dbReference type="EMBL" id="DRNF01000052">
    <property type="protein sequence ID" value="HHJ80146.1"/>
    <property type="molecule type" value="Genomic_DNA"/>
</dbReference>
<dbReference type="GO" id="GO:0016491">
    <property type="term" value="F:oxidoreductase activity"/>
    <property type="evidence" value="ECO:0007669"/>
    <property type="project" value="InterPro"/>
</dbReference>
<dbReference type="AlphaFoldDB" id="A0A832J5S4"/>
<dbReference type="SUPFAM" id="SSF69572">
    <property type="entry name" value="Activating enzymes of the ubiquitin-like proteins"/>
    <property type="match status" value="1"/>
</dbReference>
<accession>A0A832J5S4</accession>
<dbReference type="InterPro" id="IPR000594">
    <property type="entry name" value="ThiF_NAD_FAD-bd"/>
</dbReference>
<organism evidence="3">
    <name type="scientific">Candidatus Tenderia electrophaga</name>
    <dbReference type="NCBI Taxonomy" id="1748243"/>
    <lineage>
        <taxon>Bacteria</taxon>
        <taxon>Pseudomonadati</taxon>
        <taxon>Pseudomonadota</taxon>
        <taxon>Gammaproteobacteria</taxon>
        <taxon>Candidatus Tenderiales</taxon>
        <taxon>Candidatus Tenderiaceae</taxon>
        <taxon>Candidatus Tenderia</taxon>
    </lineage>
</organism>
<feature type="domain" description="Nitroreductase" evidence="1">
    <location>
        <begin position="304"/>
        <end position="334"/>
    </location>
</feature>
<reference evidence="3" key="1">
    <citation type="journal article" date="2020" name="mSystems">
        <title>Genome- and Community-Level Interaction Insights into Carbon Utilization and Element Cycling Functions of Hydrothermarchaeota in Hydrothermal Sediment.</title>
        <authorList>
            <person name="Zhou Z."/>
            <person name="Liu Y."/>
            <person name="Xu W."/>
            <person name="Pan J."/>
            <person name="Luo Z.H."/>
            <person name="Li M."/>
        </authorList>
    </citation>
    <scope>NUCLEOTIDE SEQUENCE [LARGE SCALE GENOMIC DNA]</scope>
    <source>
        <strain evidence="3">HyVt-505</strain>
    </source>
</reference>
<dbReference type="InterPro" id="IPR029479">
    <property type="entry name" value="Nitroreductase"/>
</dbReference>
<dbReference type="GO" id="GO:0008641">
    <property type="term" value="F:ubiquitin-like modifier activating enzyme activity"/>
    <property type="evidence" value="ECO:0007669"/>
    <property type="project" value="InterPro"/>
</dbReference>
<dbReference type="Pfam" id="PF00899">
    <property type="entry name" value="ThiF"/>
    <property type="match status" value="1"/>
</dbReference>
<protein>
    <submittedName>
        <fullName evidence="3">Thiamine biosynthesis protein ThiF</fullName>
    </submittedName>
</protein>
<comment type="caution">
    <text evidence="3">The sequence shown here is derived from an EMBL/GenBank/DDBJ whole genome shotgun (WGS) entry which is preliminary data.</text>
</comment>
<feature type="domain" description="THIF-type NAD/FAD binding fold" evidence="2">
    <location>
        <begin position="11"/>
        <end position="260"/>
    </location>
</feature>